<keyword evidence="2 6" id="KW-0812">Transmembrane</keyword>
<dbReference type="Proteomes" id="UP000076420">
    <property type="component" value="Unassembled WGS sequence"/>
</dbReference>
<proteinExistence type="predicted"/>
<evidence type="ECO:0000256" key="5">
    <source>
        <dbReference type="ARBA" id="ARBA00023180"/>
    </source>
</evidence>
<dbReference type="InterPro" id="IPR050726">
    <property type="entry name" value="mGluR"/>
</dbReference>
<evidence type="ECO:0000256" key="3">
    <source>
        <dbReference type="ARBA" id="ARBA00022989"/>
    </source>
</evidence>
<organism evidence="8 9">
    <name type="scientific">Biomphalaria glabrata</name>
    <name type="common">Bloodfluke planorb</name>
    <name type="synonym">Freshwater snail</name>
    <dbReference type="NCBI Taxonomy" id="6526"/>
    <lineage>
        <taxon>Eukaryota</taxon>
        <taxon>Metazoa</taxon>
        <taxon>Spiralia</taxon>
        <taxon>Lophotrochozoa</taxon>
        <taxon>Mollusca</taxon>
        <taxon>Gastropoda</taxon>
        <taxon>Heterobranchia</taxon>
        <taxon>Euthyneura</taxon>
        <taxon>Panpulmonata</taxon>
        <taxon>Hygrophila</taxon>
        <taxon>Lymnaeoidea</taxon>
        <taxon>Planorbidae</taxon>
        <taxon>Biomphalaria</taxon>
    </lineage>
</organism>
<keyword evidence="5" id="KW-0325">Glycoprotein</keyword>
<dbReference type="STRING" id="6526.A0A2C9JTQ0"/>
<evidence type="ECO:0000313" key="8">
    <source>
        <dbReference type="EnsemblMetazoa" id="BGLB007930-PB"/>
    </source>
</evidence>
<dbReference type="Pfam" id="PF00003">
    <property type="entry name" value="7tm_3"/>
    <property type="match status" value="1"/>
</dbReference>
<evidence type="ECO:0000256" key="2">
    <source>
        <dbReference type="ARBA" id="ARBA00022692"/>
    </source>
</evidence>
<dbReference type="KEGG" id="bgt:106067863"/>
<feature type="transmembrane region" description="Helical" evidence="6">
    <location>
        <begin position="224"/>
        <end position="246"/>
    </location>
</feature>
<feature type="domain" description="G-protein coupled receptors family 3 profile" evidence="7">
    <location>
        <begin position="155"/>
        <end position="297"/>
    </location>
</feature>
<evidence type="ECO:0000256" key="1">
    <source>
        <dbReference type="ARBA" id="ARBA00004141"/>
    </source>
</evidence>
<dbReference type="InterPro" id="IPR017978">
    <property type="entry name" value="GPCR_3_C"/>
</dbReference>
<dbReference type="EnsemblMetazoa" id="BGLB007930-RB">
    <property type="protein sequence ID" value="BGLB007930-PB"/>
    <property type="gene ID" value="BGLB007930"/>
</dbReference>
<dbReference type="AlphaFoldDB" id="A0A2C9JTQ0"/>
<dbReference type="CDD" id="cd13953">
    <property type="entry name" value="7tm_classC_mGluR-like"/>
    <property type="match status" value="1"/>
</dbReference>
<accession>A0A2C9JTQ0</accession>
<reference evidence="8" key="1">
    <citation type="submission" date="2020-05" db="UniProtKB">
        <authorList>
            <consortium name="EnsemblMetazoa"/>
        </authorList>
    </citation>
    <scope>IDENTIFICATION</scope>
    <source>
        <strain evidence="8">BB02</strain>
    </source>
</reference>
<evidence type="ECO:0000256" key="4">
    <source>
        <dbReference type="ARBA" id="ARBA00023136"/>
    </source>
</evidence>
<keyword evidence="3 6" id="KW-1133">Transmembrane helix</keyword>
<dbReference type="PRINTS" id="PR00248">
    <property type="entry name" value="GPCRMGR"/>
</dbReference>
<dbReference type="PROSITE" id="PS50259">
    <property type="entry name" value="G_PROTEIN_RECEP_F3_4"/>
    <property type="match status" value="1"/>
</dbReference>
<comment type="subcellular location">
    <subcellularLocation>
        <location evidence="1">Membrane</location>
        <topology evidence="1">Multi-pass membrane protein</topology>
    </subcellularLocation>
</comment>
<feature type="transmembrane region" description="Helical" evidence="6">
    <location>
        <begin position="252"/>
        <end position="275"/>
    </location>
</feature>
<evidence type="ECO:0000313" key="9">
    <source>
        <dbReference type="Proteomes" id="UP000076420"/>
    </source>
</evidence>
<dbReference type="VEuPathDB" id="VectorBase:BGLB007930"/>
<sequence length="321" mass="37417">MIYTVTAPLRRTVTAPLRRTVKAPLRRTVTAPLRRTVKAPLRRTVTAPLRRTVKAPLRRTHHYDELSKHHYDELSKHHYDELSQHHYDELSKHHYDELSKHHYDELSKHHYNELSKHHYDELSKHPYEEQLQHPYDEIQGQIRQNHVNLTCSQEQICLCVAVFSISSPSAKRSQLVRTEPFVELACDLTFLGLTSFLAYNIILVILCAIFAFKTRKLPDNFNESRFISMCVSTTLVIWLAFVPTYFTAGMEYIRILILSVALLLNHTVALVMLYLPKLYAAIYIPSESVRTNRFNSPTRLHVPRFASTNRVAPSLRDMDNM</sequence>
<feature type="transmembrane region" description="Helical" evidence="6">
    <location>
        <begin position="190"/>
        <end position="212"/>
    </location>
</feature>
<gene>
    <name evidence="8" type="primary">106067863</name>
</gene>
<dbReference type="GO" id="GO:0004930">
    <property type="term" value="F:G protein-coupled receptor activity"/>
    <property type="evidence" value="ECO:0007669"/>
    <property type="project" value="InterPro"/>
</dbReference>
<dbReference type="InterPro" id="IPR000337">
    <property type="entry name" value="GPCR_3"/>
</dbReference>
<evidence type="ECO:0000259" key="7">
    <source>
        <dbReference type="PROSITE" id="PS50259"/>
    </source>
</evidence>
<keyword evidence="4 6" id="KW-0472">Membrane</keyword>
<dbReference type="PANTHER" id="PTHR24060">
    <property type="entry name" value="METABOTROPIC GLUTAMATE RECEPTOR"/>
    <property type="match status" value="1"/>
</dbReference>
<evidence type="ECO:0000256" key="6">
    <source>
        <dbReference type="SAM" id="Phobius"/>
    </source>
</evidence>
<protein>
    <recommendedName>
        <fullName evidence="7">G-protein coupled receptors family 3 profile domain-containing protein</fullName>
    </recommendedName>
</protein>
<dbReference type="GO" id="GO:0016020">
    <property type="term" value="C:membrane"/>
    <property type="evidence" value="ECO:0007669"/>
    <property type="project" value="UniProtKB-SubCell"/>
</dbReference>
<name>A0A2C9JTQ0_BIOGL</name>
<dbReference type="VEuPathDB" id="VectorBase:BGLAX_051976"/>
<dbReference type="OrthoDB" id="6133044at2759"/>